<dbReference type="GO" id="GO:0035267">
    <property type="term" value="C:NuA4 histone acetyltransferase complex"/>
    <property type="evidence" value="ECO:0007669"/>
    <property type="project" value="TreeGrafter"/>
</dbReference>
<accession>A0A5A7QEV2</accession>
<keyword evidence="4" id="KW-0805">Transcription regulation</keyword>
<protein>
    <submittedName>
        <fullName evidence="8">Uncharacterized protein</fullName>
    </submittedName>
</protein>
<evidence type="ECO:0000256" key="3">
    <source>
        <dbReference type="ARBA" id="ARBA00022853"/>
    </source>
</evidence>
<proteinExistence type="inferred from homology"/>
<keyword evidence="5" id="KW-0804">Transcription</keyword>
<dbReference type="AlphaFoldDB" id="A0A5A7QEV2"/>
<feature type="region of interest" description="Disordered" evidence="7">
    <location>
        <begin position="1"/>
        <end position="41"/>
    </location>
</feature>
<comment type="caution">
    <text evidence="8">The sequence shown here is derived from an EMBL/GenBank/DDBJ whole genome shotgun (WGS) entry which is preliminary data.</text>
</comment>
<dbReference type="GO" id="GO:0006325">
    <property type="term" value="P:chromatin organization"/>
    <property type="evidence" value="ECO:0007669"/>
    <property type="project" value="UniProtKB-KW"/>
</dbReference>
<dbReference type="GO" id="GO:0005634">
    <property type="term" value="C:nucleus"/>
    <property type="evidence" value="ECO:0007669"/>
    <property type="project" value="UniProtKB-SubCell"/>
</dbReference>
<keyword evidence="3" id="KW-0156">Chromatin regulator</keyword>
<reference evidence="9" key="1">
    <citation type="journal article" date="2019" name="Curr. Biol.">
        <title>Genome Sequence of Striga asiatica Provides Insight into the Evolution of Plant Parasitism.</title>
        <authorList>
            <person name="Yoshida S."/>
            <person name="Kim S."/>
            <person name="Wafula E.K."/>
            <person name="Tanskanen J."/>
            <person name="Kim Y.M."/>
            <person name="Honaas L."/>
            <person name="Yang Z."/>
            <person name="Spallek T."/>
            <person name="Conn C.E."/>
            <person name="Ichihashi Y."/>
            <person name="Cheong K."/>
            <person name="Cui S."/>
            <person name="Der J.P."/>
            <person name="Gundlach H."/>
            <person name="Jiao Y."/>
            <person name="Hori C."/>
            <person name="Ishida J.K."/>
            <person name="Kasahara H."/>
            <person name="Kiba T."/>
            <person name="Kim M.S."/>
            <person name="Koo N."/>
            <person name="Laohavisit A."/>
            <person name="Lee Y.H."/>
            <person name="Lumba S."/>
            <person name="McCourt P."/>
            <person name="Mortimer J.C."/>
            <person name="Mutuku J.M."/>
            <person name="Nomura T."/>
            <person name="Sasaki-Sekimoto Y."/>
            <person name="Seto Y."/>
            <person name="Wang Y."/>
            <person name="Wakatake T."/>
            <person name="Sakakibara H."/>
            <person name="Demura T."/>
            <person name="Yamaguchi S."/>
            <person name="Yoneyama K."/>
            <person name="Manabe R.I."/>
            <person name="Nelson D.C."/>
            <person name="Schulman A.H."/>
            <person name="Timko M.P."/>
            <person name="dePamphilis C.W."/>
            <person name="Choi D."/>
            <person name="Shirasu K."/>
        </authorList>
    </citation>
    <scope>NUCLEOTIDE SEQUENCE [LARGE SCALE GENOMIC DNA]</scope>
    <source>
        <strain evidence="9">cv. UVA1</strain>
    </source>
</reference>
<dbReference type="Pfam" id="PF07904">
    <property type="entry name" value="Eaf7"/>
    <property type="match status" value="1"/>
</dbReference>
<dbReference type="EMBL" id="BKCP01006737">
    <property type="protein sequence ID" value="GER43799.1"/>
    <property type="molecule type" value="Genomic_DNA"/>
</dbReference>
<evidence type="ECO:0000313" key="9">
    <source>
        <dbReference type="Proteomes" id="UP000325081"/>
    </source>
</evidence>
<dbReference type="Proteomes" id="UP000325081">
    <property type="component" value="Unassembled WGS sequence"/>
</dbReference>
<dbReference type="GO" id="GO:0006357">
    <property type="term" value="P:regulation of transcription by RNA polymerase II"/>
    <property type="evidence" value="ECO:0007669"/>
    <property type="project" value="TreeGrafter"/>
</dbReference>
<dbReference type="OrthoDB" id="1911236at2759"/>
<evidence type="ECO:0000313" key="8">
    <source>
        <dbReference type="EMBL" id="GER43799.1"/>
    </source>
</evidence>
<evidence type="ECO:0000256" key="5">
    <source>
        <dbReference type="ARBA" id="ARBA00023163"/>
    </source>
</evidence>
<evidence type="ECO:0000256" key="2">
    <source>
        <dbReference type="ARBA" id="ARBA00007117"/>
    </source>
</evidence>
<gene>
    <name evidence="8" type="ORF">STAS_20670</name>
</gene>
<sequence length="143" mass="16828">MGQMTKSKGKKEVKEEIEKEEENEEEEEEQEQDGVSVHSPCKINSSSLLKEKSEVEMELRLLQALEIYPPSKLRGVHRHFVLYGLTEFMRKSFNRPFTAEDVLKLLERFFNLEMVKPDDEDADFLTHEEEFCLPQSFLPEEES</sequence>
<dbReference type="InterPro" id="IPR012423">
    <property type="entry name" value="Eaf7/MRGBP"/>
</dbReference>
<keyword evidence="6" id="KW-0539">Nucleus</keyword>
<evidence type="ECO:0000256" key="4">
    <source>
        <dbReference type="ARBA" id="ARBA00023015"/>
    </source>
</evidence>
<dbReference type="PANTHER" id="PTHR13581">
    <property type="entry name" value="MRG-BINDING PROTEIN"/>
    <property type="match status" value="1"/>
</dbReference>
<dbReference type="PANTHER" id="PTHR13581:SF5">
    <property type="entry name" value="MRG_MORF4L-BINDING PROTEIN"/>
    <property type="match status" value="1"/>
</dbReference>
<name>A0A5A7QEV2_STRAF</name>
<evidence type="ECO:0000256" key="6">
    <source>
        <dbReference type="ARBA" id="ARBA00023242"/>
    </source>
</evidence>
<evidence type="ECO:0000256" key="1">
    <source>
        <dbReference type="ARBA" id="ARBA00004123"/>
    </source>
</evidence>
<comment type="similarity">
    <text evidence="2">Belongs to the EAF7 family.</text>
</comment>
<feature type="compositionally biased region" description="Acidic residues" evidence="7">
    <location>
        <begin position="18"/>
        <end position="32"/>
    </location>
</feature>
<organism evidence="8 9">
    <name type="scientific">Striga asiatica</name>
    <name type="common">Asiatic witchweed</name>
    <name type="synonym">Buchnera asiatica</name>
    <dbReference type="NCBI Taxonomy" id="4170"/>
    <lineage>
        <taxon>Eukaryota</taxon>
        <taxon>Viridiplantae</taxon>
        <taxon>Streptophyta</taxon>
        <taxon>Embryophyta</taxon>
        <taxon>Tracheophyta</taxon>
        <taxon>Spermatophyta</taxon>
        <taxon>Magnoliopsida</taxon>
        <taxon>eudicotyledons</taxon>
        <taxon>Gunneridae</taxon>
        <taxon>Pentapetalae</taxon>
        <taxon>asterids</taxon>
        <taxon>lamiids</taxon>
        <taxon>Lamiales</taxon>
        <taxon>Orobanchaceae</taxon>
        <taxon>Buchnereae</taxon>
        <taxon>Striga</taxon>
    </lineage>
</organism>
<comment type="subcellular location">
    <subcellularLocation>
        <location evidence="1">Nucleus</location>
    </subcellularLocation>
</comment>
<keyword evidence="9" id="KW-1185">Reference proteome</keyword>
<evidence type="ECO:0000256" key="7">
    <source>
        <dbReference type="SAM" id="MobiDB-lite"/>
    </source>
</evidence>